<accession>A0ABP2ENG2</accession>
<name>A0ABP2ENG2_AJEDR</name>
<dbReference type="EMBL" id="EQ999982">
    <property type="protein sequence ID" value="EEQ84957.2"/>
    <property type="molecule type" value="Genomic_DNA"/>
</dbReference>
<evidence type="ECO:0000256" key="1">
    <source>
        <dbReference type="SAM" id="MobiDB-lite"/>
    </source>
</evidence>
<dbReference type="Proteomes" id="UP000002039">
    <property type="component" value="Unassembled WGS sequence"/>
</dbReference>
<gene>
    <name evidence="2" type="ORF">BDCG_08226</name>
</gene>
<dbReference type="RefSeq" id="XP_045272820.1">
    <property type="nucleotide sequence ID" value="XM_045424007.1"/>
</dbReference>
<dbReference type="GeneID" id="69029828"/>
<feature type="compositionally biased region" description="Polar residues" evidence="1">
    <location>
        <begin position="35"/>
        <end position="47"/>
    </location>
</feature>
<evidence type="ECO:0000313" key="2">
    <source>
        <dbReference type="EMBL" id="EEQ84957.2"/>
    </source>
</evidence>
<protein>
    <submittedName>
        <fullName evidence="2">Uncharacterized protein</fullName>
    </submittedName>
</protein>
<organism evidence="2 3">
    <name type="scientific">Ajellomyces dermatitidis (strain ER-3 / ATCC MYA-2586)</name>
    <name type="common">Blastomyces dermatitidis</name>
    <dbReference type="NCBI Taxonomy" id="559297"/>
    <lineage>
        <taxon>Eukaryota</taxon>
        <taxon>Fungi</taxon>
        <taxon>Dikarya</taxon>
        <taxon>Ascomycota</taxon>
        <taxon>Pezizomycotina</taxon>
        <taxon>Eurotiomycetes</taxon>
        <taxon>Eurotiomycetidae</taxon>
        <taxon>Onygenales</taxon>
        <taxon>Ajellomycetaceae</taxon>
        <taxon>Blastomyces</taxon>
    </lineage>
</organism>
<feature type="region of interest" description="Disordered" evidence="1">
    <location>
        <begin position="1"/>
        <end position="63"/>
    </location>
</feature>
<evidence type="ECO:0000313" key="3">
    <source>
        <dbReference type="Proteomes" id="UP000002039"/>
    </source>
</evidence>
<reference evidence="3" key="1">
    <citation type="journal article" date="2015" name="PLoS Genet.">
        <title>The dynamic genome and transcriptome of the human fungal pathogen Blastomyces and close relative Emmonsia.</title>
        <authorList>
            <person name="Munoz J.F."/>
            <person name="Gauthier G.M."/>
            <person name="Desjardins C.A."/>
            <person name="Gallo J.E."/>
            <person name="Holder J."/>
            <person name="Sullivan T.D."/>
            <person name="Marty A.J."/>
            <person name="Carmen J.C."/>
            <person name="Chen Z."/>
            <person name="Ding L."/>
            <person name="Gujja S."/>
            <person name="Magrini V."/>
            <person name="Misas E."/>
            <person name="Mitreva M."/>
            <person name="Priest M."/>
            <person name="Saif S."/>
            <person name="Whiston E.A."/>
            <person name="Young S."/>
            <person name="Zeng Q."/>
            <person name="Goldman W.E."/>
            <person name="Mardis E.R."/>
            <person name="Taylor J.W."/>
            <person name="McEwen J.G."/>
            <person name="Clay O.K."/>
            <person name="Klein B.S."/>
            <person name="Cuomo C.A."/>
        </authorList>
    </citation>
    <scope>NUCLEOTIDE SEQUENCE [LARGE SCALE GENOMIC DNA]</scope>
    <source>
        <strain evidence="3">ER-3 / ATCC MYA-2586</strain>
    </source>
</reference>
<proteinExistence type="predicted"/>
<keyword evidence="3" id="KW-1185">Reference proteome</keyword>
<sequence length="156" mass="17072">MARFDPTVWSSAPTPKPRQDDEPQTSRRAKKRPFRTTNHNATASHPNTGRIHPNTGPSYRRDGAFKLGPVGGCGLGLVFAVGASSSPGPIRPCRVKLFALELPCLGDVRCSSIVYDLLRLDPFQKAGFVTLDTFKVLNALRLLIQNHFSFEISGPV</sequence>